<dbReference type="PRINTS" id="PR02008">
    <property type="entry name" value="RCMTFAMILY"/>
</dbReference>
<name>A0A936NGF2_9ACTN</name>
<sequence>MAERRAANRTAHRPAKGAEVPGVAPRRLALDLLARIEDDGAWANLVVPRALDRCDLGDADRRLVTELTYGTVRQRRRLDAIIDPFLDRRPADVAVRALRLGAYQLEVGFPDHAALNTTVGAVPKRWRGLVNAVLRNVVRSDPPRWRSLGEELSYPDWIVERLETDLGRDVAEEALEAMNRPVAPTVRADGYTQDRASTWVTDAVGALPGELVVDVCAAPGGKATGMAASGATVIAADLVAHRVDLVVENAARLGSDVHAVRADATSPPLRNRSADRVLVDAPCSGLGVMHRRPDLRWRVAPEDPANLAKLQRRLLEAAAPLVKPGGTLTYSVCTLTRAESVDVVEAFLDDHPEFGADAPLEGPWESDGPVSILLPQREGTDGMALATLHRAPQH</sequence>
<feature type="domain" description="SAM-dependent MTase RsmB/NOP-type" evidence="7">
    <location>
        <begin position="121"/>
        <end position="391"/>
    </location>
</feature>
<dbReference type="GO" id="GO:0008173">
    <property type="term" value="F:RNA methyltransferase activity"/>
    <property type="evidence" value="ECO:0007669"/>
    <property type="project" value="InterPro"/>
</dbReference>
<dbReference type="Gene3D" id="1.10.940.10">
    <property type="entry name" value="NusB-like"/>
    <property type="match status" value="1"/>
</dbReference>
<organism evidence="8 9">
    <name type="scientific">Candidatus Neomicrothrix subdominans</name>
    <dbReference type="NCBI Taxonomy" id="2954438"/>
    <lineage>
        <taxon>Bacteria</taxon>
        <taxon>Bacillati</taxon>
        <taxon>Actinomycetota</taxon>
        <taxon>Acidimicrobiia</taxon>
        <taxon>Acidimicrobiales</taxon>
        <taxon>Microthrixaceae</taxon>
        <taxon>Candidatus Neomicrothrix</taxon>
    </lineage>
</organism>
<dbReference type="GO" id="GO:0001510">
    <property type="term" value="P:RNA methylation"/>
    <property type="evidence" value="ECO:0007669"/>
    <property type="project" value="InterPro"/>
</dbReference>
<dbReference type="PANTHER" id="PTHR22807:SF53">
    <property type="entry name" value="RIBOSOMAL RNA SMALL SUBUNIT METHYLTRANSFERASE B-RELATED"/>
    <property type="match status" value="1"/>
</dbReference>
<dbReference type="AlphaFoldDB" id="A0A936NGF2"/>
<keyword evidence="2 5" id="KW-0808">Transferase</keyword>
<feature type="binding site" evidence="5">
    <location>
        <begin position="216"/>
        <end position="222"/>
    </location>
    <ligand>
        <name>S-adenosyl-L-methionine</name>
        <dbReference type="ChEBI" id="CHEBI:59789"/>
    </ligand>
</feature>
<evidence type="ECO:0000256" key="1">
    <source>
        <dbReference type="ARBA" id="ARBA00022603"/>
    </source>
</evidence>
<gene>
    <name evidence="8" type="ORF">IPN02_16940</name>
</gene>
<protein>
    <recommendedName>
        <fullName evidence="7">SAM-dependent MTase RsmB/NOP-type domain-containing protein</fullName>
    </recommendedName>
</protein>
<dbReference type="InterPro" id="IPR049560">
    <property type="entry name" value="MeTrfase_RsmB-F_NOP2_cat"/>
</dbReference>
<comment type="similarity">
    <text evidence="5">Belongs to the class I-like SAM-binding methyltransferase superfamily. RsmB/NOP family.</text>
</comment>
<dbReference type="Pfam" id="PF01189">
    <property type="entry name" value="Methyltr_RsmB-F"/>
    <property type="match status" value="1"/>
</dbReference>
<dbReference type="CDD" id="cd02440">
    <property type="entry name" value="AdoMet_MTases"/>
    <property type="match status" value="1"/>
</dbReference>
<dbReference type="GO" id="GO:0006355">
    <property type="term" value="P:regulation of DNA-templated transcription"/>
    <property type="evidence" value="ECO:0007669"/>
    <property type="project" value="InterPro"/>
</dbReference>
<evidence type="ECO:0000256" key="4">
    <source>
        <dbReference type="ARBA" id="ARBA00022884"/>
    </source>
</evidence>
<dbReference type="InterPro" id="IPR006027">
    <property type="entry name" value="NusB_RsmB_TIM44"/>
</dbReference>
<feature type="binding site" evidence="5">
    <location>
        <position position="263"/>
    </location>
    <ligand>
        <name>S-adenosyl-L-methionine</name>
        <dbReference type="ChEBI" id="CHEBI:59789"/>
    </ligand>
</feature>
<dbReference type="PROSITE" id="PS51686">
    <property type="entry name" value="SAM_MT_RSMB_NOP"/>
    <property type="match status" value="1"/>
</dbReference>
<evidence type="ECO:0000256" key="2">
    <source>
        <dbReference type="ARBA" id="ARBA00022679"/>
    </source>
</evidence>
<evidence type="ECO:0000259" key="7">
    <source>
        <dbReference type="PROSITE" id="PS51686"/>
    </source>
</evidence>
<reference evidence="8 9" key="1">
    <citation type="submission" date="2020-10" db="EMBL/GenBank/DDBJ databases">
        <title>Connecting structure to function with the recovery of over 1000 high-quality activated sludge metagenome-assembled genomes encoding full-length rRNA genes using long-read sequencing.</title>
        <authorList>
            <person name="Singleton C.M."/>
            <person name="Petriglieri F."/>
            <person name="Kristensen J.M."/>
            <person name="Kirkegaard R.H."/>
            <person name="Michaelsen T.Y."/>
            <person name="Andersen M.H."/>
            <person name="Karst S.M."/>
            <person name="Dueholm M.S."/>
            <person name="Nielsen P.H."/>
            <person name="Albertsen M."/>
        </authorList>
    </citation>
    <scope>NUCLEOTIDE SEQUENCE [LARGE SCALE GENOMIC DNA]</scope>
    <source>
        <strain evidence="8">Lyne_18-Q3-R50-59_MAXAC.006</strain>
    </source>
</reference>
<keyword evidence="3 5" id="KW-0949">S-adenosyl-L-methionine</keyword>
<feature type="binding site" evidence="5">
    <location>
        <position position="280"/>
    </location>
    <ligand>
        <name>S-adenosyl-L-methionine</name>
        <dbReference type="ChEBI" id="CHEBI:59789"/>
    </ligand>
</feature>
<dbReference type="InterPro" id="IPR029063">
    <property type="entry name" value="SAM-dependent_MTases_sf"/>
</dbReference>
<keyword evidence="1 5" id="KW-0489">Methyltransferase</keyword>
<dbReference type="SUPFAM" id="SSF48013">
    <property type="entry name" value="NusB-like"/>
    <property type="match status" value="1"/>
</dbReference>
<dbReference type="PANTHER" id="PTHR22807">
    <property type="entry name" value="NOP2 YEAST -RELATED NOL1/NOP2/FMU SUN DOMAIN-CONTAINING"/>
    <property type="match status" value="1"/>
</dbReference>
<feature type="active site" description="Nucleophile" evidence="5">
    <location>
        <position position="333"/>
    </location>
</feature>
<comment type="caution">
    <text evidence="8">The sequence shown here is derived from an EMBL/GenBank/DDBJ whole genome shotgun (WGS) entry which is preliminary data.</text>
</comment>
<dbReference type="InterPro" id="IPR001678">
    <property type="entry name" value="MeTrfase_RsmB-F_NOP2_dom"/>
</dbReference>
<evidence type="ECO:0000256" key="6">
    <source>
        <dbReference type="SAM" id="MobiDB-lite"/>
    </source>
</evidence>
<dbReference type="Pfam" id="PF01029">
    <property type="entry name" value="NusB"/>
    <property type="match status" value="1"/>
</dbReference>
<dbReference type="SUPFAM" id="SSF53335">
    <property type="entry name" value="S-adenosyl-L-methionine-dependent methyltransferases"/>
    <property type="match status" value="1"/>
</dbReference>
<accession>A0A936NGF2</accession>
<dbReference type="EMBL" id="JADJZA010000009">
    <property type="protein sequence ID" value="MBK9298474.1"/>
    <property type="molecule type" value="Genomic_DNA"/>
</dbReference>
<evidence type="ECO:0000313" key="9">
    <source>
        <dbReference type="Proteomes" id="UP000727993"/>
    </source>
</evidence>
<keyword evidence="4 5" id="KW-0694">RNA-binding</keyword>
<feature type="binding site" evidence="5">
    <location>
        <position position="237"/>
    </location>
    <ligand>
        <name>S-adenosyl-L-methionine</name>
        <dbReference type="ChEBI" id="CHEBI:59789"/>
    </ligand>
</feature>
<dbReference type="Gene3D" id="3.40.50.150">
    <property type="entry name" value="Vaccinia Virus protein VP39"/>
    <property type="match status" value="1"/>
</dbReference>
<dbReference type="GO" id="GO:0003723">
    <property type="term" value="F:RNA binding"/>
    <property type="evidence" value="ECO:0007669"/>
    <property type="project" value="UniProtKB-UniRule"/>
</dbReference>
<evidence type="ECO:0000256" key="5">
    <source>
        <dbReference type="PROSITE-ProRule" id="PRU01023"/>
    </source>
</evidence>
<evidence type="ECO:0000256" key="3">
    <source>
        <dbReference type="ARBA" id="ARBA00022691"/>
    </source>
</evidence>
<dbReference type="InterPro" id="IPR023267">
    <property type="entry name" value="RCMT"/>
</dbReference>
<dbReference type="InterPro" id="IPR035926">
    <property type="entry name" value="NusB-like_sf"/>
</dbReference>
<evidence type="ECO:0000313" key="8">
    <source>
        <dbReference type="EMBL" id="MBK9298474.1"/>
    </source>
</evidence>
<proteinExistence type="inferred from homology"/>
<feature type="region of interest" description="Disordered" evidence="6">
    <location>
        <begin position="1"/>
        <end position="20"/>
    </location>
</feature>
<dbReference type="Proteomes" id="UP000727993">
    <property type="component" value="Unassembled WGS sequence"/>
</dbReference>